<proteinExistence type="inferred from homology"/>
<evidence type="ECO:0000256" key="7">
    <source>
        <dbReference type="ARBA" id="ARBA00023136"/>
    </source>
</evidence>
<comment type="function">
    <text evidence="8">Putative sodium-dependent amino acid/proton antiporter.</text>
</comment>
<feature type="transmembrane region" description="Helical" evidence="11">
    <location>
        <begin position="341"/>
        <end position="358"/>
    </location>
</feature>
<evidence type="ECO:0000256" key="3">
    <source>
        <dbReference type="ARBA" id="ARBA00022448"/>
    </source>
</evidence>
<dbReference type="STRING" id="10228.B3RT77"/>
<comment type="similarity">
    <text evidence="2">Belongs to the amino acid/polyamine transporter 2 family.</text>
</comment>
<dbReference type="AlphaFoldDB" id="B3RT77"/>
<dbReference type="InterPro" id="IPR013057">
    <property type="entry name" value="AA_transpt_TM"/>
</dbReference>
<evidence type="ECO:0000256" key="10">
    <source>
        <dbReference type="ARBA" id="ARBA00041723"/>
    </source>
</evidence>
<keyword evidence="14" id="KW-1185">Reference proteome</keyword>
<dbReference type="FunCoup" id="B3RT77">
    <property type="interactions" value="41"/>
</dbReference>
<dbReference type="OMA" id="FLFFGSQ"/>
<evidence type="ECO:0000313" key="13">
    <source>
        <dbReference type="EMBL" id="EDV26649.1"/>
    </source>
</evidence>
<evidence type="ECO:0000256" key="5">
    <source>
        <dbReference type="ARBA" id="ARBA00022970"/>
    </source>
</evidence>
<dbReference type="KEGG" id="tad:TRIADDRAFT_23041"/>
<dbReference type="EMBL" id="DS985243">
    <property type="protein sequence ID" value="EDV26649.1"/>
    <property type="molecule type" value="Genomic_DNA"/>
</dbReference>
<comment type="subcellular location">
    <subcellularLocation>
        <location evidence="1">Membrane</location>
        <topology evidence="1">Multi-pass membrane protein</topology>
    </subcellularLocation>
</comment>
<evidence type="ECO:0000256" key="9">
    <source>
        <dbReference type="ARBA" id="ARBA00040814"/>
    </source>
</evidence>
<accession>B3RT77</accession>
<dbReference type="CTD" id="6751858"/>
<organism evidence="13 14">
    <name type="scientific">Trichoplax adhaerens</name>
    <name type="common">Trichoplax reptans</name>
    <dbReference type="NCBI Taxonomy" id="10228"/>
    <lineage>
        <taxon>Eukaryota</taxon>
        <taxon>Metazoa</taxon>
        <taxon>Placozoa</taxon>
        <taxon>Uniplacotomia</taxon>
        <taxon>Trichoplacea</taxon>
        <taxon>Trichoplacidae</taxon>
        <taxon>Trichoplax</taxon>
    </lineage>
</organism>
<sequence>MWQHSTDDDDCKDEETGSMASSIFNILNTIIGAGIIGIPYSFRLAGLGLGIIILTLVAIISDYGLIMLIKAGTITDENSYRGVMTAAFGKPGHVIALLTQFLYPFIALMGYCVVVGDIFTKVFRLFGDDGNLLTNRQFVISAAMLLIMGPLCYMKKISKLGWVKLIRFEFSFYIIVLCVYRYLESQSIQFAAPKVPQALAIMQFTFVCHYNIFIVYRFMKKKSEERISRACHTAVGISYLLCLVLGIAGYLTFLDATQADILQNYCVHDVLVNVARICYGISVMTIYPLDCFACREVSLFPDRPKSTLRRVVITTCVILGSLPVPLITSCLGTVLELNGSLTAAPIGFIFPAACYLKIAKGSLISPSKLAAGFIVVLGTFASFLGTIYAIIGAKGCGHHVLNPWCNETMFSNDSYITILNNTLK</sequence>
<reference evidence="13 14" key="1">
    <citation type="journal article" date="2008" name="Nature">
        <title>The Trichoplax genome and the nature of placozoans.</title>
        <authorList>
            <person name="Srivastava M."/>
            <person name="Begovic E."/>
            <person name="Chapman J."/>
            <person name="Putnam N.H."/>
            <person name="Hellsten U."/>
            <person name="Kawashima T."/>
            <person name="Kuo A."/>
            <person name="Mitros T."/>
            <person name="Salamov A."/>
            <person name="Carpenter M.L."/>
            <person name="Signorovitch A.Y."/>
            <person name="Moreno M.A."/>
            <person name="Kamm K."/>
            <person name="Grimwood J."/>
            <person name="Schmutz J."/>
            <person name="Shapiro H."/>
            <person name="Grigoriev I.V."/>
            <person name="Buss L.W."/>
            <person name="Schierwater B."/>
            <person name="Dellaporta S.L."/>
            <person name="Rokhsar D.S."/>
        </authorList>
    </citation>
    <scope>NUCLEOTIDE SEQUENCE [LARGE SCALE GENOMIC DNA]</scope>
    <source>
        <strain evidence="13 14">Grell-BS-1999</strain>
    </source>
</reference>
<keyword evidence="6 11" id="KW-1133">Transmembrane helix</keyword>
<keyword evidence="3" id="KW-0813">Transport</keyword>
<evidence type="ECO:0000256" key="2">
    <source>
        <dbReference type="ARBA" id="ARBA00008066"/>
    </source>
</evidence>
<dbReference type="GO" id="GO:0015179">
    <property type="term" value="F:L-amino acid transmembrane transporter activity"/>
    <property type="evidence" value="ECO:0000318"/>
    <property type="project" value="GO_Central"/>
</dbReference>
<keyword evidence="5" id="KW-0029">Amino-acid transport</keyword>
<feature type="transmembrane region" description="Helical" evidence="11">
    <location>
        <begin position="195"/>
        <end position="218"/>
    </location>
</feature>
<dbReference type="GO" id="GO:0016020">
    <property type="term" value="C:membrane"/>
    <property type="evidence" value="ECO:0000318"/>
    <property type="project" value="GO_Central"/>
</dbReference>
<evidence type="ECO:0000256" key="6">
    <source>
        <dbReference type="ARBA" id="ARBA00022989"/>
    </source>
</evidence>
<evidence type="ECO:0000259" key="12">
    <source>
        <dbReference type="Pfam" id="PF01490"/>
    </source>
</evidence>
<dbReference type="GeneID" id="6751858"/>
<dbReference type="eggNOG" id="KOG1305">
    <property type="taxonomic scope" value="Eukaryota"/>
</dbReference>
<dbReference type="Pfam" id="PF01490">
    <property type="entry name" value="Aa_trans"/>
    <property type="match status" value="1"/>
</dbReference>
<dbReference type="PANTHER" id="PTHR22950:SF458">
    <property type="entry name" value="SODIUM-COUPLED NEUTRAL AMINO ACID TRANSPORTER 11-RELATED"/>
    <property type="match status" value="1"/>
</dbReference>
<evidence type="ECO:0000256" key="8">
    <source>
        <dbReference type="ARBA" id="ARBA00037101"/>
    </source>
</evidence>
<evidence type="ECO:0000256" key="4">
    <source>
        <dbReference type="ARBA" id="ARBA00022692"/>
    </source>
</evidence>
<keyword evidence="4 11" id="KW-0812">Transmembrane</keyword>
<feature type="transmembrane region" description="Helical" evidence="11">
    <location>
        <begin position="94"/>
        <end position="116"/>
    </location>
</feature>
<feature type="transmembrane region" description="Helical" evidence="11">
    <location>
        <begin position="165"/>
        <end position="183"/>
    </location>
</feature>
<evidence type="ECO:0000256" key="11">
    <source>
        <dbReference type="SAM" id="Phobius"/>
    </source>
</evidence>
<feature type="transmembrane region" description="Helical" evidence="11">
    <location>
        <begin position="48"/>
        <end position="73"/>
    </location>
</feature>
<dbReference type="OrthoDB" id="28208at2759"/>
<dbReference type="RefSeq" id="XP_002110645.1">
    <property type="nucleotide sequence ID" value="XM_002110609.1"/>
</dbReference>
<feature type="transmembrane region" description="Helical" evidence="11">
    <location>
        <begin position="370"/>
        <end position="391"/>
    </location>
</feature>
<dbReference type="InParanoid" id="B3RT77"/>
<evidence type="ECO:0000313" key="14">
    <source>
        <dbReference type="Proteomes" id="UP000009022"/>
    </source>
</evidence>
<evidence type="ECO:0000256" key="1">
    <source>
        <dbReference type="ARBA" id="ARBA00004141"/>
    </source>
</evidence>
<feature type="transmembrane region" description="Helical" evidence="11">
    <location>
        <begin position="270"/>
        <end position="290"/>
    </location>
</feature>
<keyword evidence="7 11" id="KW-0472">Membrane</keyword>
<dbReference type="PANTHER" id="PTHR22950">
    <property type="entry name" value="AMINO ACID TRANSPORTER"/>
    <property type="match status" value="1"/>
</dbReference>
<name>B3RT77_TRIAD</name>
<gene>
    <name evidence="13" type="ORF">TRIADDRAFT_23041</name>
</gene>
<dbReference type="GO" id="GO:0003333">
    <property type="term" value="P:amino acid transmembrane transport"/>
    <property type="evidence" value="ECO:0000318"/>
    <property type="project" value="GO_Central"/>
</dbReference>
<feature type="transmembrane region" description="Helical" evidence="11">
    <location>
        <begin position="230"/>
        <end position="250"/>
    </location>
</feature>
<feature type="transmembrane region" description="Helical" evidence="11">
    <location>
        <begin position="22"/>
        <end position="42"/>
    </location>
</feature>
<dbReference type="Proteomes" id="UP000009022">
    <property type="component" value="Unassembled WGS sequence"/>
</dbReference>
<protein>
    <recommendedName>
        <fullName evidence="9">Putative sodium-coupled neutral amino acid transporter 11</fullName>
    </recommendedName>
    <alternativeName>
        <fullName evidence="10">Solute carrier family 38 member 11</fullName>
    </alternativeName>
</protein>
<dbReference type="HOGENOM" id="CLU_009020_4_2_1"/>
<feature type="transmembrane region" description="Helical" evidence="11">
    <location>
        <begin position="311"/>
        <end position="335"/>
    </location>
</feature>
<feature type="domain" description="Amino acid transporter transmembrane" evidence="12">
    <location>
        <begin position="16"/>
        <end position="390"/>
    </location>
</feature>
<dbReference type="PhylomeDB" id="B3RT77"/>